<feature type="transmembrane region" description="Helical" evidence="7">
    <location>
        <begin position="181"/>
        <end position="203"/>
    </location>
</feature>
<keyword evidence="5 7" id="KW-1133">Transmembrane helix</keyword>
<gene>
    <name evidence="9" type="ORF">SAMN02194393_04723</name>
</gene>
<evidence type="ECO:0000256" key="2">
    <source>
        <dbReference type="ARBA" id="ARBA00022448"/>
    </source>
</evidence>
<dbReference type="PANTHER" id="PTHR43744">
    <property type="entry name" value="ABC TRANSPORTER PERMEASE PROTEIN MG189-RELATED-RELATED"/>
    <property type="match status" value="1"/>
</dbReference>
<feature type="transmembrane region" description="Helical" evidence="7">
    <location>
        <begin position="71"/>
        <end position="90"/>
    </location>
</feature>
<accession>A0A1T5MI92</accession>
<feature type="transmembrane region" description="Helical" evidence="7">
    <location>
        <begin position="102"/>
        <end position="122"/>
    </location>
</feature>
<evidence type="ECO:0000256" key="1">
    <source>
        <dbReference type="ARBA" id="ARBA00004651"/>
    </source>
</evidence>
<evidence type="ECO:0000313" key="10">
    <source>
        <dbReference type="Proteomes" id="UP000190285"/>
    </source>
</evidence>
<evidence type="ECO:0000259" key="8">
    <source>
        <dbReference type="PROSITE" id="PS50928"/>
    </source>
</evidence>
<dbReference type="GO" id="GO:0005886">
    <property type="term" value="C:plasma membrane"/>
    <property type="evidence" value="ECO:0007669"/>
    <property type="project" value="UniProtKB-SubCell"/>
</dbReference>
<dbReference type="OrthoDB" id="9787837at2"/>
<evidence type="ECO:0000313" key="9">
    <source>
        <dbReference type="EMBL" id="SKC87654.1"/>
    </source>
</evidence>
<dbReference type="InterPro" id="IPR000515">
    <property type="entry name" value="MetI-like"/>
</dbReference>
<dbReference type="RefSeq" id="WP_079495226.1">
    <property type="nucleotide sequence ID" value="NZ_FUZT01000016.1"/>
</dbReference>
<keyword evidence="3" id="KW-1003">Cell membrane</keyword>
<organism evidence="9 10">
    <name type="scientific">Maledivibacter halophilus</name>
    <dbReference type="NCBI Taxonomy" id="36842"/>
    <lineage>
        <taxon>Bacteria</taxon>
        <taxon>Bacillati</taxon>
        <taxon>Bacillota</taxon>
        <taxon>Clostridia</taxon>
        <taxon>Peptostreptococcales</taxon>
        <taxon>Caminicellaceae</taxon>
        <taxon>Maledivibacter</taxon>
    </lineage>
</organism>
<evidence type="ECO:0000256" key="3">
    <source>
        <dbReference type="ARBA" id="ARBA00022475"/>
    </source>
</evidence>
<dbReference type="InterPro" id="IPR035906">
    <property type="entry name" value="MetI-like_sf"/>
</dbReference>
<dbReference type="CDD" id="cd06261">
    <property type="entry name" value="TM_PBP2"/>
    <property type="match status" value="1"/>
</dbReference>
<dbReference type="AlphaFoldDB" id="A0A1T5MI92"/>
<comment type="subcellular location">
    <subcellularLocation>
        <location evidence="1 7">Cell membrane</location>
        <topology evidence="1 7">Multi-pass membrane protein</topology>
    </subcellularLocation>
</comment>
<sequence>MKKVALVLIIIIAFLYLIPIIYVFTNSFMDERQLSSDGVHLIPEAFNLQQYYRIALFKGQYFKFFLNSLKITSIIIGGQLVFSVIPAYAFAKMRFPGRNIIFIIYVMALLLPFQVTLVPNYLVFDKLEKMLKIQFIDTHLALILPGIFNTFGVFLLKQFIREIPDEIIQAAKIDGACDFKIFFTIIIPIIRPAILSLIVLTFIDNWNILEQAIVFIDSVEKLPLSLFLETIYYDDFSVFYGGGVLYMIPAIIIFLRCEKYLREGFNVGGNKQYD</sequence>
<dbReference type="PROSITE" id="PS50928">
    <property type="entry name" value="ABC_TM1"/>
    <property type="match status" value="1"/>
</dbReference>
<name>A0A1T5MI92_9FIRM</name>
<dbReference type="Proteomes" id="UP000190285">
    <property type="component" value="Unassembled WGS sequence"/>
</dbReference>
<evidence type="ECO:0000256" key="6">
    <source>
        <dbReference type="ARBA" id="ARBA00023136"/>
    </source>
</evidence>
<keyword evidence="4 7" id="KW-0812">Transmembrane</keyword>
<feature type="domain" description="ABC transmembrane type-1" evidence="8">
    <location>
        <begin position="65"/>
        <end position="257"/>
    </location>
</feature>
<dbReference type="STRING" id="36842.SAMN02194393_04723"/>
<feature type="transmembrane region" description="Helical" evidence="7">
    <location>
        <begin position="5"/>
        <end position="25"/>
    </location>
</feature>
<dbReference type="Pfam" id="PF00528">
    <property type="entry name" value="BPD_transp_1"/>
    <property type="match status" value="1"/>
</dbReference>
<keyword evidence="2 7" id="KW-0813">Transport</keyword>
<evidence type="ECO:0000256" key="7">
    <source>
        <dbReference type="RuleBase" id="RU363032"/>
    </source>
</evidence>
<dbReference type="SUPFAM" id="SSF161098">
    <property type="entry name" value="MetI-like"/>
    <property type="match status" value="1"/>
</dbReference>
<dbReference type="GO" id="GO:0055085">
    <property type="term" value="P:transmembrane transport"/>
    <property type="evidence" value="ECO:0007669"/>
    <property type="project" value="InterPro"/>
</dbReference>
<evidence type="ECO:0000256" key="5">
    <source>
        <dbReference type="ARBA" id="ARBA00022989"/>
    </source>
</evidence>
<reference evidence="9 10" key="1">
    <citation type="submission" date="2017-02" db="EMBL/GenBank/DDBJ databases">
        <authorList>
            <person name="Peterson S.W."/>
        </authorList>
    </citation>
    <scope>NUCLEOTIDE SEQUENCE [LARGE SCALE GENOMIC DNA]</scope>
    <source>
        <strain evidence="9 10">M1</strain>
    </source>
</reference>
<dbReference type="Gene3D" id="1.10.3720.10">
    <property type="entry name" value="MetI-like"/>
    <property type="match status" value="1"/>
</dbReference>
<dbReference type="PANTHER" id="PTHR43744:SF8">
    <property type="entry name" value="SN-GLYCEROL-3-PHOSPHATE TRANSPORT SYSTEM PERMEASE PROTEIN UGPE"/>
    <property type="match status" value="1"/>
</dbReference>
<protein>
    <submittedName>
        <fullName evidence="9">Carbohydrate ABC transporter membrane protein 2, CUT1 family</fullName>
    </submittedName>
</protein>
<keyword evidence="10" id="KW-1185">Reference proteome</keyword>
<feature type="transmembrane region" description="Helical" evidence="7">
    <location>
        <begin position="142"/>
        <end position="160"/>
    </location>
</feature>
<feature type="transmembrane region" description="Helical" evidence="7">
    <location>
        <begin position="236"/>
        <end position="255"/>
    </location>
</feature>
<evidence type="ECO:0000256" key="4">
    <source>
        <dbReference type="ARBA" id="ARBA00022692"/>
    </source>
</evidence>
<keyword evidence="6 7" id="KW-0472">Membrane</keyword>
<dbReference type="EMBL" id="FUZT01000016">
    <property type="protein sequence ID" value="SKC87654.1"/>
    <property type="molecule type" value="Genomic_DNA"/>
</dbReference>
<comment type="similarity">
    <text evidence="7">Belongs to the binding-protein-dependent transport system permease family.</text>
</comment>
<proteinExistence type="inferred from homology"/>